<keyword evidence="3" id="KW-0143">Chaperone</keyword>
<reference evidence="6" key="1">
    <citation type="submission" date="2018-03" db="EMBL/GenBank/DDBJ databases">
        <authorList>
            <person name="Nunes O.C."/>
            <person name="Lopes A.R."/>
            <person name="Froufe H."/>
            <person name="Munoz-Merida A."/>
            <person name="Barroso C."/>
            <person name="Egas C."/>
        </authorList>
    </citation>
    <scope>NUCLEOTIDE SEQUENCE</scope>
    <source>
        <strain evidence="6">ON4</strain>
    </source>
</reference>
<feature type="compositionally biased region" description="Low complexity" evidence="4">
    <location>
        <begin position="443"/>
        <end position="457"/>
    </location>
</feature>
<dbReference type="PANTHER" id="PTHR42749">
    <property type="entry name" value="CELL SHAPE-DETERMINING PROTEIN MREB"/>
    <property type="match status" value="1"/>
</dbReference>
<keyword evidence="7" id="KW-1185">Reference proteome</keyword>
<proteinExistence type="predicted"/>
<dbReference type="Gene3D" id="3.30.420.40">
    <property type="match status" value="2"/>
</dbReference>
<dbReference type="SUPFAM" id="SSF53067">
    <property type="entry name" value="Actin-like ATPase domain"/>
    <property type="match status" value="2"/>
</dbReference>
<keyword evidence="5" id="KW-0812">Transmembrane</keyword>
<feature type="compositionally biased region" description="Gly residues" evidence="4">
    <location>
        <begin position="507"/>
        <end position="518"/>
    </location>
</feature>
<feature type="compositionally biased region" description="Polar residues" evidence="4">
    <location>
        <begin position="484"/>
        <end position="494"/>
    </location>
</feature>
<feature type="transmembrane region" description="Helical" evidence="5">
    <location>
        <begin position="539"/>
        <end position="557"/>
    </location>
</feature>
<protein>
    <submittedName>
        <fullName evidence="6">Hsp70 family protein</fullName>
    </submittedName>
</protein>
<organism evidence="6 7">
    <name type="scientific">Gulosibacter molinativorax</name>
    <dbReference type="NCBI Taxonomy" id="256821"/>
    <lineage>
        <taxon>Bacteria</taxon>
        <taxon>Bacillati</taxon>
        <taxon>Actinomycetota</taxon>
        <taxon>Actinomycetes</taxon>
        <taxon>Micrococcales</taxon>
        <taxon>Microbacteriaceae</taxon>
        <taxon>Gulosibacter</taxon>
    </lineage>
</organism>
<dbReference type="Proteomes" id="UP001170379">
    <property type="component" value="Unassembled WGS sequence"/>
</dbReference>
<evidence type="ECO:0000256" key="2">
    <source>
        <dbReference type="ARBA" id="ARBA00022840"/>
    </source>
</evidence>
<gene>
    <name evidence="6" type="ORF">C7K25_05630</name>
</gene>
<dbReference type="Gene3D" id="3.90.640.10">
    <property type="entry name" value="Actin, Chain A, domain 4"/>
    <property type="match status" value="1"/>
</dbReference>
<evidence type="ECO:0000313" key="7">
    <source>
        <dbReference type="Proteomes" id="UP001170379"/>
    </source>
</evidence>
<comment type="caution">
    <text evidence="6">The sequence shown here is derived from an EMBL/GenBank/DDBJ whole genome shotgun (WGS) entry which is preliminary data.</text>
</comment>
<feature type="compositionally biased region" description="Pro residues" evidence="4">
    <location>
        <begin position="389"/>
        <end position="399"/>
    </location>
</feature>
<evidence type="ECO:0000256" key="5">
    <source>
        <dbReference type="SAM" id="Phobius"/>
    </source>
</evidence>
<evidence type="ECO:0000256" key="4">
    <source>
        <dbReference type="SAM" id="MobiDB-lite"/>
    </source>
</evidence>
<reference evidence="6" key="2">
    <citation type="journal article" date="2022" name="Sci. Rep.">
        <title>In silico prediction of the enzymes involved in the degradation of the herbicide molinate by Gulosibacter molinativorax ON4T.</title>
        <authorList>
            <person name="Lopes A.R."/>
            <person name="Bunin E."/>
            <person name="Viana A.T."/>
            <person name="Froufe H."/>
            <person name="Munoz-Merida A."/>
            <person name="Pinho D."/>
            <person name="Figueiredo J."/>
            <person name="Barroso C."/>
            <person name="Vaz-Moreira I."/>
            <person name="Bellanger X."/>
            <person name="Egas C."/>
            <person name="Nunes O.C."/>
        </authorList>
    </citation>
    <scope>NUCLEOTIDE SEQUENCE</scope>
    <source>
        <strain evidence="6">ON4</strain>
    </source>
</reference>
<evidence type="ECO:0000256" key="1">
    <source>
        <dbReference type="ARBA" id="ARBA00022741"/>
    </source>
</evidence>
<keyword evidence="5" id="KW-1133">Transmembrane helix</keyword>
<keyword evidence="5" id="KW-0472">Membrane</keyword>
<dbReference type="InterPro" id="IPR043129">
    <property type="entry name" value="ATPase_NBD"/>
</dbReference>
<dbReference type="InterPro" id="IPR013126">
    <property type="entry name" value="Hsp_70_fam"/>
</dbReference>
<name>A0ABT7C860_9MICO</name>
<sequence>MLHMAWRLSIDFGTSNTAAAIDAQGAVRPISLSESGTSMPSAIVLTPSGFRVGEEAVNAQLRHPDGFERSPKMLVGRGEVVLAGEIVSPNDIVREIYSYVRAAALRRQDGSSPAEVWLTHPVAWAPSQIEALREGAVAAGFAAETIRTVNEPIAAAAHYARNHRAAPGSRVAVFDFGGGTLDLAVLERAPQLPEGYRVLAYGGDPVLGGRTFDARLLDWALETLARRGHSELADRLHRPKTMSELRAQTTLSRAVTSAKIELSTRPDADIAVSLGEEDAVVTITRKEYEKLIADDLDRAGKLLTDVFAQVSGPPPEVLYLTGGSSRTPAISHMIRERTGIRIATLDDPKLVVAEGALHVAPLGAVRAAQPLKPSTPAPTQAPVSAQPSQNPPASAPFSPPAGATGPVAGMTRPGQPAHPGQQRPAVAQPGLFQGAQGSASATGSPSQVQRPPQGQGPARPPAQSPGQSRPPAQSRPVAPGQRPAPNQSPAQTQPFGIMGAARPATQAGGGSYGKGPAGGQAVSQSAGALGGKKKSPLKLVLGILAAIVVVVGVIWGATSIFGGGGSSIATGDPTDTPTVEEIVVAEGEIECWDGASAGAKENCNRLTGQAALDWLVSFDGASCQEVAGDSMQKECSWYDRPNSFVYVMEFNSYDDAVGYAESLYNEDPGTWEVNGEPAGPHWEGEFTDGSGGYSHVYLYEGQPFGLFVRLDNDPSHGNHDNLNDFSNRFTMRPLSEVAYAVATTERV</sequence>
<dbReference type="EMBL" id="PXVD01000007">
    <property type="protein sequence ID" value="MDJ1370846.1"/>
    <property type="molecule type" value="Genomic_DNA"/>
</dbReference>
<evidence type="ECO:0000256" key="3">
    <source>
        <dbReference type="ARBA" id="ARBA00023186"/>
    </source>
</evidence>
<keyword evidence="1" id="KW-0547">Nucleotide-binding</keyword>
<dbReference type="Pfam" id="PF00012">
    <property type="entry name" value="HSP70"/>
    <property type="match status" value="1"/>
</dbReference>
<keyword evidence="2" id="KW-0067">ATP-binding</keyword>
<dbReference type="PANTHER" id="PTHR42749:SF1">
    <property type="entry name" value="CELL SHAPE-DETERMINING PROTEIN MREB"/>
    <property type="match status" value="1"/>
</dbReference>
<evidence type="ECO:0000313" key="6">
    <source>
        <dbReference type="EMBL" id="MDJ1370846.1"/>
    </source>
</evidence>
<feature type="region of interest" description="Disordered" evidence="4">
    <location>
        <begin position="370"/>
        <end position="531"/>
    </location>
</feature>
<accession>A0ABT7C860</accession>